<evidence type="ECO:0000256" key="1">
    <source>
        <dbReference type="SAM" id="MobiDB-lite"/>
    </source>
</evidence>
<feature type="compositionally biased region" description="Basic residues" evidence="1">
    <location>
        <begin position="242"/>
        <end position="265"/>
    </location>
</feature>
<protein>
    <submittedName>
        <fullName evidence="2">Uncharacterized protein</fullName>
    </submittedName>
</protein>
<dbReference type="EMBL" id="JAEFCI010009861">
    <property type="protein sequence ID" value="KAG5457557.1"/>
    <property type="molecule type" value="Genomic_DNA"/>
</dbReference>
<reference evidence="2 3" key="1">
    <citation type="journal article" name="Sci. Rep.">
        <title>Genome-scale phylogenetic analyses confirm Olpidium as the closest living zoosporic fungus to the non-flagellated, terrestrial fungi.</title>
        <authorList>
            <person name="Chang Y."/>
            <person name="Rochon D."/>
            <person name="Sekimoto S."/>
            <person name="Wang Y."/>
            <person name="Chovatia M."/>
            <person name="Sandor L."/>
            <person name="Salamov A."/>
            <person name="Grigoriev I.V."/>
            <person name="Stajich J.E."/>
            <person name="Spatafora J.W."/>
        </authorList>
    </citation>
    <scope>NUCLEOTIDE SEQUENCE [LARGE SCALE GENOMIC DNA]</scope>
    <source>
        <strain evidence="2">S191</strain>
    </source>
</reference>
<comment type="caution">
    <text evidence="2">The sequence shown here is derived from an EMBL/GenBank/DDBJ whole genome shotgun (WGS) entry which is preliminary data.</text>
</comment>
<evidence type="ECO:0000313" key="3">
    <source>
        <dbReference type="Proteomes" id="UP000673691"/>
    </source>
</evidence>
<dbReference type="AlphaFoldDB" id="A0A8H7ZQJ7"/>
<feature type="compositionally biased region" description="Pro residues" evidence="1">
    <location>
        <begin position="193"/>
        <end position="202"/>
    </location>
</feature>
<feature type="compositionally biased region" description="Basic and acidic residues" evidence="1">
    <location>
        <begin position="170"/>
        <end position="188"/>
    </location>
</feature>
<feature type="region of interest" description="Disordered" evidence="1">
    <location>
        <begin position="92"/>
        <end position="229"/>
    </location>
</feature>
<feature type="region of interest" description="Disordered" evidence="1">
    <location>
        <begin position="1"/>
        <end position="20"/>
    </location>
</feature>
<gene>
    <name evidence="2" type="ORF">BJ554DRAFT_2389</name>
</gene>
<feature type="compositionally biased region" description="Polar residues" evidence="1">
    <location>
        <begin position="112"/>
        <end position="121"/>
    </location>
</feature>
<organism evidence="2 3">
    <name type="scientific">Olpidium bornovanus</name>
    <dbReference type="NCBI Taxonomy" id="278681"/>
    <lineage>
        <taxon>Eukaryota</taxon>
        <taxon>Fungi</taxon>
        <taxon>Fungi incertae sedis</taxon>
        <taxon>Olpidiomycota</taxon>
        <taxon>Olpidiomycotina</taxon>
        <taxon>Olpidiomycetes</taxon>
        <taxon>Olpidiales</taxon>
        <taxon>Olpidiaceae</taxon>
        <taxon>Olpidium</taxon>
    </lineage>
</organism>
<evidence type="ECO:0000313" key="2">
    <source>
        <dbReference type="EMBL" id="KAG5457557.1"/>
    </source>
</evidence>
<feature type="region of interest" description="Disordered" evidence="1">
    <location>
        <begin position="242"/>
        <end position="283"/>
    </location>
</feature>
<dbReference type="Proteomes" id="UP000673691">
    <property type="component" value="Unassembled WGS sequence"/>
</dbReference>
<sequence>MFSKADLQASSSVGPRRGRADAEFAAAVAAALATVPMGFKKAKRDAKRLAQMADAAGVGAEAAPSIAELTGKVGAKESAGGRENVATGCTMAASPGTAVGPSENERGESKAASATPSTGQRDTFFDFADGAEVDGEKRPANWGSVNSVAKGTKTDAASSPRPGGGGFVRENGEDGRARGESHSARKIELSTPKAPPTPPTPPSAASTSKPGLGPAVGDGAGEDAAARRREQTGVVAVLIHKPQKQNHHEHHKHGQGHGHQRRRGRAHEPTSRSLLQKFAAGQADDPSAIEKLFATAGSAAVAGGGLEIGEGIGGAWD</sequence>
<proteinExistence type="predicted"/>
<name>A0A8H7ZQJ7_9FUNG</name>
<keyword evidence="3" id="KW-1185">Reference proteome</keyword>
<accession>A0A8H7ZQJ7</accession>